<dbReference type="AlphaFoldDB" id="A0A9P8T8U8"/>
<organism evidence="2 3">
    <name type="scientific">Ogataea polymorpha</name>
    <dbReference type="NCBI Taxonomy" id="460523"/>
    <lineage>
        <taxon>Eukaryota</taxon>
        <taxon>Fungi</taxon>
        <taxon>Dikarya</taxon>
        <taxon>Ascomycota</taxon>
        <taxon>Saccharomycotina</taxon>
        <taxon>Pichiomycetes</taxon>
        <taxon>Pichiales</taxon>
        <taxon>Pichiaceae</taxon>
        <taxon>Ogataea</taxon>
    </lineage>
</organism>
<dbReference type="Proteomes" id="UP000788993">
    <property type="component" value="Unassembled WGS sequence"/>
</dbReference>
<keyword evidence="3" id="KW-1185">Reference proteome</keyword>
<name>A0A9P8T8U8_9ASCO</name>
<evidence type="ECO:0000256" key="1">
    <source>
        <dbReference type="SAM" id="MobiDB-lite"/>
    </source>
</evidence>
<evidence type="ECO:0000313" key="2">
    <source>
        <dbReference type="EMBL" id="KAH3669919.1"/>
    </source>
</evidence>
<reference evidence="2" key="1">
    <citation type="journal article" date="2021" name="Open Biol.">
        <title>Shared evolutionary footprints suggest mitochondrial oxidative damage underlies multiple complex I losses in fungi.</title>
        <authorList>
            <person name="Schikora-Tamarit M.A."/>
            <person name="Marcet-Houben M."/>
            <person name="Nosek J."/>
            <person name="Gabaldon T."/>
        </authorList>
    </citation>
    <scope>NUCLEOTIDE SEQUENCE</scope>
    <source>
        <strain evidence="2">NCAIM Y.01608</strain>
    </source>
</reference>
<sequence length="387" mass="42780">MLTRFASLRNTESNGSSTIGNFFLYELVDVDSSPSKFDIVKGLLQTFQRKGLLGNLLSFRILFFRKLHRATRTGDHVSIDFGYARIGIGDINDRSAIGALELHELLLEPVQGVVFSHCPVEFYLCLDFSRHKVQCVGEWAWDTVTTSNQNSLVVLMVWVSQTVGAFNKDFDIENIMAVIFNFMTHELGNAAFNFAYNSGNSDSSIKTPDCSTSVIVLAVILGSSMQPGSPQEHGYQNDVADKEKLIPISSHSVGSKTHSHPTAHGCCNAMLEVNCMDSGVPFSKSKRLDSHGNRVHKHFQAQYSTKPFVESDKPGIRPPGDPLHDVISSGESKEQRDQVRKQNSRPIADVSCVCGRLCLENQIAFIVGEAKNSICQKGIDEEYGKNN</sequence>
<protein>
    <submittedName>
        <fullName evidence="2">Uncharacterized protein</fullName>
    </submittedName>
</protein>
<feature type="compositionally biased region" description="Basic and acidic residues" evidence="1">
    <location>
        <begin position="331"/>
        <end position="340"/>
    </location>
</feature>
<reference evidence="2" key="2">
    <citation type="submission" date="2021-01" db="EMBL/GenBank/DDBJ databases">
        <authorList>
            <person name="Schikora-Tamarit M.A."/>
        </authorList>
    </citation>
    <scope>NUCLEOTIDE SEQUENCE</scope>
    <source>
        <strain evidence="2">NCAIM Y.01608</strain>
    </source>
</reference>
<gene>
    <name evidence="2" type="ORF">OGATHE_002731</name>
</gene>
<accession>A0A9P8T8U8</accession>
<feature type="region of interest" description="Disordered" evidence="1">
    <location>
        <begin position="306"/>
        <end position="342"/>
    </location>
</feature>
<dbReference type="EMBL" id="JAEUBD010000983">
    <property type="protein sequence ID" value="KAH3669919.1"/>
    <property type="molecule type" value="Genomic_DNA"/>
</dbReference>
<evidence type="ECO:0000313" key="3">
    <source>
        <dbReference type="Proteomes" id="UP000788993"/>
    </source>
</evidence>
<proteinExistence type="predicted"/>
<comment type="caution">
    <text evidence="2">The sequence shown here is derived from an EMBL/GenBank/DDBJ whole genome shotgun (WGS) entry which is preliminary data.</text>
</comment>